<comment type="subcellular location">
    <subcellularLocation>
        <location evidence="1">Cell inner membrane</location>
        <topology evidence="1">Multi-pass membrane protein</topology>
    </subcellularLocation>
    <subcellularLocation>
        <location evidence="6">Cell membrane</location>
        <topology evidence="6">Multi-pass membrane protein</topology>
    </subcellularLocation>
</comment>
<dbReference type="InterPro" id="IPR004670">
    <property type="entry name" value="NhaA"/>
</dbReference>
<feature type="transmembrane region" description="Helical" evidence="6">
    <location>
        <begin position="184"/>
        <end position="205"/>
    </location>
</feature>
<reference evidence="7 8" key="1">
    <citation type="submission" date="2018-04" db="EMBL/GenBank/DDBJ databases">
        <title>Sphingobacterium cortibacter sp. nov.</title>
        <authorList>
            <person name="Li Y."/>
        </authorList>
    </citation>
    <scope>NUCLEOTIDE SEQUENCE [LARGE SCALE GENOMIC DNA]</scope>
    <source>
        <strain evidence="7 8">2c-3</strain>
    </source>
</reference>
<comment type="caution">
    <text evidence="7">The sequence shown here is derived from an EMBL/GenBank/DDBJ whole genome shotgun (WGS) entry which is preliminary data.</text>
</comment>
<accession>A0A2T8HFN7</accession>
<feature type="transmembrane region" description="Helical" evidence="6">
    <location>
        <begin position="327"/>
        <end position="352"/>
    </location>
</feature>
<dbReference type="NCBIfam" id="NF007111">
    <property type="entry name" value="PRK09560.1"/>
    <property type="match status" value="1"/>
</dbReference>
<feature type="transmembrane region" description="Helical" evidence="6">
    <location>
        <begin position="100"/>
        <end position="117"/>
    </location>
</feature>
<feature type="transmembrane region" description="Helical" evidence="6">
    <location>
        <begin position="157"/>
        <end position="178"/>
    </location>
</feature>
<keyword evidence="6" id="KW-0813">Transport</keyword>
<keyword evidence="5 6" id="KW-0472">Membrane</keyword>
<evidence type="ECO:0000313" key="7">
    <source>
        <dbReference type="EMBL" id="PVH24251.1"/>
    </source>
</evidence>
<dbReference type="PANTHER" id="PTHR30341">
    <property type="entry name" value="SODIUM ION/PROTON ANTIPORTER NHAA-RELATED"/>
    <property type="match status" value="1"/>
</dbReference>
<organism evidence="7 8">
    <name type="scientific">Sphingobacterium corticibacter</name>
    <dbReference type="NCBI Taxonomy" id="2171749"/>
    <lineage>
        <taxon>Bacteria</taxon>
        <taxon>Pseudomonadati</taxon>
        <taxon>Bacteroidota</taxon>
        <taxon>Sphingobacteriia</taxon>
        <taxon>Sphingobacteriales</taxon>
        <taxon>Sphingobacteriaceae</taxon>
        <taxon>Sphingobacterium</taxon>
    </lineage>
</organism>
<dbReference type="HAMAP" id="MF_01844">
    <property type="entry name" value="NhaA"/>
    <property type="match status" value="1"/>
</dbReference>
<feature type="transmembrane region" description="Helical" evidence="6">
    <location>
        <begin position="291"/>
        <end position="315"/>
    </location>
</feature>
<feature type="transmembrane region" description="Helical" evidence="6">
    <location>
        <begin position="217"/>
        <end position="240"/>
    </location>
</feature>
<evidence type="ECO:0000256" key="2">
    <source>
        <dbReference type="ARBA" id="ARBA00022475"/>
    </source>
</evidence>
<dbReference type="GO" id="GO:0005886">
    <property type="term" value="C:plasma membrane"/>
    <property type="evidence" value="ECO:0007669"/>
    <property type="project" value="UniProtKB-SubCell"/>
</dbReference>
<gene>
    <name evidence="6 7" type="primary">nhaA</name>
    <name evidence="7" type="ORF">DC487_14290</name>
</gene>
<dbReference type="GO" id="GO:0006885">
    <property type="term" value="P:regulation of pH"/>
    <property type="evidence" value="ECO:0007669"/>
    <property type="project" value="UniProtKB-UniRule"/>
</dbReference>
<evidence type="ECO:0000256" key="1">
    <source>
        <dbReference type="ARBA" id="ARBA00004429"/>
    </source>
</evidence>
<comment type="similarity">
    <text evidence="6">Belongs to the NhaA Na(+)/H(+) (TC 2.A.33) antiporter family.</text>
</comment>
<dbReference type="AlphaFoldDB" id="A0A2T8HFN7"/>
<name>A0A2T8HFN7_9SPHI</name>
<comment type="function">
    <text evidence="6">Na(+)/H(+) antiporter that extrudes sodium in exchange for external protons.</text>
</comment>
<dbReference type="Proteomes" id="UP000245627">
    <property type="component" value="Unassembled WGS sequence"/>
</dbReference>
<dbReference type="NCBIfam" id="NF007112">
    <property type="entry name" value="PRK09561.1"/>
    <property type="match status" value="1"/>
</dbReference>
<dbReference type="PANTHER" id="PTHR30341:SF0">
    <property type="entry name" value="NA(+)_H(+) ANTIPORTER NHAA"/>
    <property type="match status" value="1"/>
</dbReference>
<protein>
    <recommendedName>
        <fullName evidence="6">Na(+)/H(+) antiporter NhaA</fullName>
    </recommendedName>
    <alternativeName>
        <fullName evidence="6">Sodium/proton antiporter NhaA</fullName>
    </alternativeName>
</protein>
<keyword evidence="6" id="KW-0406">Ion transport</keyword>
<keyword evidence="2 6" id="KW-1003">Cell membrane</keyword>
<keyword evidence="6" id="KW-0915">Sodium</keyword>
<evidence type="ECO:0000256" key="6">
    <source>
        <dbReference type="HAMAP-Rule" id="MF_01844"/>
    </source>
</evidence>
<feature type="transmembrane region" description="Helical" evidence="6">
    <location>
        <begin position="364"/>
        <end position="384"/>
    </location>
</feature>
<evidence type="ECO:0000256" key="5">
    <source>
        <dbReference type="ARBA" id="ARBA00023136"/>
    </source>
</evidence>
<keyword evidence="4 6" id="KW-1133">Transmembrane helix</keyword>
<dbReference type="InterPro" id="IPR023171">
    <property type="entry name" value="Na/H_antiporter_dom_sf"/>
</dbReference>
<dbReference type="Gene3D" id="1.20.1530.10">
    <property type="entry name" value="Na+/H+ antiporter like domain"/>
    <property type="match status" value="1"/>
</dbReference>
<evidence type="ECO:0000313" key="8">
    <source>
        <dbReference type="Proteomes" id="UP000245627"/>
    </source>
</evidence>
<keyword evidence="8" id="KW-1185">Reference proteome</keyword>
<dbReference type="RefSeq" id="WP_116776649.1">
    <property type="nucleotide sequence ID" value="NZ_QDKG01000006.1"/>
</dbReference>
<dbReference type="OrthoDB" id="9808135at2"/>
<dbReference type="EMBL" id="QDKG01000006">
    <property type="protein sequence ID" value="PVH24251.1"/>
    <property type="molecule type" value="Genomic_DNA"/>
</dbReference>
<feature type="transmembrane region" description="Helical" evidence="6">
    <location>
        <begin position="58"/>
        <end position="79"/>
    </location>
</feature>
<feature type="transmembrane region" description="Helical" evidence="6">
    <location>
        <begin position="129"/>
        <end position="148"/>
    </location>
</feature>
<keyword evidence="6" id="KW-0050">Antiport</keyword>
<comment type="catalytic activity">
    <reaction evidence="6">
        <text>Na(+)(in) + 2 H(+)(out) = Na(+)(out) + 2 H(+)(in)</text>
        <dbReference type="Rhea" id="RHEA:29251"/>
        <dbReference type="ChEBI" id="CHEBI:15378"/>
        <dbReference type="ChEBI" id="CHEBI:29101"/>
    </reaction>
</comment>
<keyword evidence="6" id="KW-0739">Sodium transport</keyword>
<dbReference type="GO" id="GO:0015385">
    <property type="term" value="F:sodium:proton antiporter activity"/>
    <property type="evidence" value="ECO:0007669"/>
    <property type="project" value="UniProtKB-UniRule"/>
</dbReference>
<sequence length="408" mass="44001">MQRINLTVFKSFFKSANAGGILLLICVLLSLAIANSPWKDNLQAFLDYPLGTDFGSIHLRYPLLLWINDGLMAIFFLLVGLEIKREVVEGELSSPKKASLPILCAIGGAIVPALIYLSLNSGTITEGGWGIPMATDIAFALAVINILGKRIPASLKIFLAALAIVDDLIAILVIAFFYSSGIELTYLLYAGIGLVVLVVMNRLNVLNPYLYLIPGVFVWYFVHHSGIHATIAGVLVAMTIPTNDTEIESPLERLEHALVRPVNFLIIPLFAFANTNITLQSEMIDGLAAPLGLGITLGLLLGKPIGIFLTTFLCVKTKIGVLPKGSTWIHILGVGLLAGIGFTMSIFIALLSFSNPLHVSEAKLSILLTSLFAGLLGYLILHLSPKKIISENKKLDSKTITIGKSLDD</sequence>
<proteinExistence type="inferred from homology"/>
<dbReference type="Pfam" id="PF06965">
    <property type="entry name" value="Na_H_antiport_1"/>
    <property type="match status" value="1"/>
</dbReference>
<evidence type="ECO:0000256" key="3">
    <source>
        <dbReference type="ARBA" id="ARBA00022692"/>
    </source>
</evidence>
<keyword evidence="3 6" id="KW-0812">Transmembrane</keyword>
<evidence type="ECO:0000256" key="4">
    <source>
        <dbReference type="ARBA" id="ARBA00022989"/>
    </source>
</evidence>
<dbReference type="NCBIfam" id="TIGR00773">
    <property type="entry name" value="NhaA"/>
    <property type="match status" value="1"/>
</dbReference>